<dbReference type="SUPFAM" id="SSF57903">
    <property type="entry name" value="FYVE/PHD zinc finger"/>
    <property type="match status" value="1"/>
</dbReference>
<dbReference type="GO" id="GO:0016787">
    <property type="term" value="F:hydrolase activity"/>
    <property type="evidence" value="ECO:0007669"/>
    <property type="project" value="UniProtKB-KW"/>
</dbReference>
<keyword evidence="1" id="KW-0479">Metal-binding</keyword>
<dbReference type="InterPro" id="IPR001965">
    <property type="entry name" value="Znf_PHD"/>
</dbReference>
<dbReference type="GO" id="GO:0005524">
    <property type="term" value="F:ATP binding"/>
    <property type="evidence" value="ECO:0007669"/>
    <property type="project" value="InterPro"/>
</dbReference>
<proteinExistence type="predicted"/>
<dbReference type="Gene3D" id="3.40.50.10810">
    <property type="entry name" value="Tandem AAA-ATPase domain"/>
    <property type="match status" value="2"/>
</dbReference>
<dbReference type="PANTHER" id="PTHR45865">
    <property type="entry name" value="E3 UBIQUITIN-PROTEIN LIGASE SHPRH FAMILY MEMBER"/>
    <property type="match status" value="1"/>
</dbReference>
<dbReference type="InterPro" id="IPR038718">
    <property type="entry name" value="SNF2-like_sf"/>
</dbReference>
<dbReference type="GO" id="GO:0008270">
    <property type="term" value="F:zinc ion binding"/>
    <property type="evidence" value="ECO:0007669"/>
    <property type="project" value="UniProtKB-KW"/>
</dbReference>
<dbReference type="InterPro" id="IPR013083">
    <property type="entry name" value="Znf_RING/FYVE/PHD"/>
</dbReference>
<organism evidence="9">
    <name type="scientific">Volvox carteri f. nagariensis</name>
    <dbReference type="NCBI Taxonomy" id="3068"/>
    <lineage>
        <taxon>Eukaryota</taxon>
        <taxon>Viridiplantae</taxon>
        <taxon>Chlorophyta</taxon>
        <taxon>core chlorophytes</taxon>
        <taxon>Chlorophyceae</taxon>
        <taxon>CS clade</taxon>
        <taxon>Chlamydomonadales</taxon>
        <taxon>Volvocaceae</taxon>
        <taxon>Volvox</taxon>
    </lineage>
</organism>
<feature type="compositionally biased region" description="Low complexity" evidence="5">
    <location>
        <begin position="933"/>
        <end position="954"/>
    </location>
</feature>
<keyword evidence="4" id="KW-0862">Zinc</keyword>
<dbReference type="eggNOG" id="KOG0298">
    <property type="taxonomic scope" value="Eukaryota"/>
</dbReference>
<feature type="compositionally biased region" description="Basic and acidic residues" evidence="5">
    <location>
        <begin position="906"/>
        <end position="920"/>
    </location>
</feature>
<evidence type="ECO:0000256" key="4">
    <source>
        <dbReference type="ARBA" id="ARBA00022833"/>
    </source>
</evidence>
<evidence type="ECO:0000256" key="1">
    <source>
        <dbReference type="ARBA" id="ARBA00022723"/>
    </source>
</evidence>
<protein>
    <submittedName>
        <fullName evidence="8">Uncharacterized protein</fullName>
    </submittedName>
</protein>
<dbReference type="EMBL" id="GL378326">
    <property type="protein sequence ID" value="EFJ51898.1"/>
    <property type="molecule type" value="Genomic_DNA"/>
</dbReference>
<dbReference type="KEGG" id="vcn:VOLCADRAFT_87560"/>
<dbReference type="Pfam" id="PF21325">
    <property type="entry name" value="SHPRH_helical-1st"/>
    <property type="match status" value="1"/>
</dbReference>
<dbReference type="eggNOG" id="KOG1001">
    <property type="taxonomic scope" value="Eukaryota"/>
</dbReference>
<feature type="domain" description="Helicase ATP-binding" evidence="7">
    <location>
        <begin position="210"/>
        <end position="764"/>
    </location>
</feature>
<evidence type="ECO:0000259" key="6">
    <source>
        <dbReference type="SMART" id="SM00249"/>
    </source>
</evidence>
<feature type="domain" description="Zinc finger PHD-type" evidence="6">
    <location>
        <begin position="475"/>
        <end position="530"/>
    </location>
</feature>
<dbReference type="InterPro" id="IPR014001">
    <property type="entry name" value="Helicase_ATP-bd"/>
</dbReference>
<feature type="region of interest" description="Disordered" evidence="5">
    <location>
        <begin position="1904"/>
        <end position="1951"/>
    </location>
</feature>
<evidence type="ECO:0000313" key="8">
    <source>
        <dbReference type="EMBL" id="EFJ51898.1"/>
    </source>
</evidence>
<dbReference type="InterPro" id="IPR027417">
    <property type="entry name" value="P-loop_NTPase"/>
</dbReference>
<evidence type="ECO:0000259" key="7">
    <source>
        <dbReference type="SMART" id="SM00487"/>
    </source>
</evidence>
<dbReference type="InterPro" id="IPR052583">
    <property type="entry name" value="ATP-helicase/E3_Ub-Ligase"/>
</dbReference>
<feature type="region of interest" description="Disordered" evidence="5">
    <location>
        <begin position="105"/>
        <end position="137"/>
    </location>
</feature>
<feature type="compositionally biased region" description="Gly residues" evidence="5">
    <location>
        <begin position="1034"/>
        <end position="1043"/>
    </location>
</feature>
<dbReference type="InterPro" id="IPR049730">
    <property type="entry name" value="SNF2/RAD54-like_C"/>
</dbReference>
<dbReference type="InterPro" id="IPR001650">
    <property type="entry name" value="Helicase_C-like"/>
</dbReference>
<dbReference type="RefSeq" id="XP_002947308.1">
    <property type="nucleotide sequence ID" value="XM_002947262.1"/>
</dbReference>
<dbReference type="Pfam" id="PF00176">
    <property type="entry name" value="SNF2-rel_dom"/>
    <property type="match status" value="1"/>
</dbReference>
<reference evidence="8 9" key="1">
    <citation type="journal article" date="2010" name="Science">
        <title>Genomic analysis of organismal complexity in the multicellular green alga Volvox carteri.</title>
        <authorList>
            <person name="Prochnik S.E."/>
            <person name="Umen J."/>
            <person name="Nedelcu A.M."/>
            <person name="Hallmann A."/>
            <person name="Miller S.M."/>
            <person name="Nishii I."/>
            <person name="Ferris P."/>
            <person name="Kuo A."/>
            <person name="Mitros T."/>
            <person name="Fritz-Laylin L.K."/>
            <person name="Hellsten U."/>
            <person name="Chapman J."/>
            <person name="Simakov O."/>
            <person name="Rensing S.A."/>
            <person name="Terry A."/>
            <person name="Pangilinan J."/>
            <person name="Kapitonov V."/>
            <person name="Jurka J."/>
            <person name="Salamov A."/>
            <person name="Shapiro H."/>
            <person name="Schmutz J."/>
            <person name="Grimwood J."/>
            <person name="Lindquist E."/>
            <person name="Lucas S."/>
            <person name="Grigoriev I.V."/>
            <person name="Schmitt R."/>
            <person name="Kirk D."/>
            <person name="Rokhsar D.S."/>
        </authorList>
    </citation>
    <scope>NUCLEOTIDE SEQUENCE [LARGE SCALE GENOMIC DNA]</scope>
    <source>
        <strain evidence="9">f. Nagariensis / Eve</strain>
    </source>
</reference>
<evidence type="ECO:0000256" key="3">
    <source>
        <dbReference type="ARBA" id="ARBA00022801"/>
    </source>
</evidence>
<feature type="region of interest" description="Disordered" evidence="5">
    <location>
        <begin position="1693"/>
        <end position="1769"/>
    </location>
</feature>
<feature type="region of interest" description="Disordered" evidence="5">
    <location>
        <begin position="881"/>
        <end position="976"/>
    </location>
</feature>
<dbReference type="Pfam" id="PF00628">
    <property type="entry name" value="PHD"/>
    <property type="match status" value="1"/>
</dbReference>
<dbReference type="InterPro" id="IPR000330">
    <property type="entry name" value="SNF2_N"/>
</dbReference>
<dbReference type="PANTHER" id="PTHR45865:SF1">
    <property type="entry name" value="E3 UBIQUITIN-PROTEIN LIGASE SHPRH"/>
    <property type="match status" value="1"/>
</dbReference>
<feature type="compositionally biased region" description="Acidic residues" evidence="5">
    <location>
        <begin position="1698"/>
        <end position="1707"/>
    </location>
</feature>
<gene>
    <name evidence="8" type="ORF">VOLCADRAFT_87560</name>
</gene>
<feature type="compositionally biased region" description="Low complexity" evidence="5">
    <location>
        <begin position="885"/>
        <end position="899"/>
    </location>
</feature>
<evidence type="ECO:0000256" key="5">
    <source>
        <dbReference type="SAM" id="MobiDB-lite"/>
    </source>
</evidence>
<evidence type="ECO:0000313" key="9">
    <source>
        <dbReference type="Proteomes" id="UP000001058"/>
    </source>
</evidence>
<dbReference type="FunCoup" id="D8TLM1">
    <property type="interactions" value="1449"/>
</dbReference>
<dbReference type="InterPro" id="IPR019787">
    <property type="entry name" value="Znf_PHD-finger"/>
</dbReference>
<accession>D8TLM1</accession>
<dbReference type="STRING" id="3068.D8TLM1"/>
<dbReference type="CDD" id="cd18793">
    <property type="entry name" value="SF2_C_SNF"/>
    <property type="match status" value="1"/>
</dbReference>
<dbReference type="SMART" id="SM00249">
    <property type="entry name" value="PHD"/>
    <property type="match status" value="1"/>
</dbReference>
<dbReference type="SUPFAM" id="SSF52540">
    <property type="entry name" value="P-loop containing nucleoside triphosphate hydrolases"/>
    <property type="match status" value="2"/>
</dbReference>
<evidence type="ECO:0000256" key="2">
    <source>
        <dbReference type="ARBA" id="ARBA00022771"/>
    </source>
</evidence>
<keyword evidence="3" id="KW-0378">Hydrolase</keyword>
<dbReference type="OrthoDB" id="423559at2759"/>
<sequence>MQALLSVPSLATGSNLARLLQDGILGIALPDASSPEPGSSPSSQTVIYTWVSGSAPVSLLPQDGTGTGTGRALDITGPPYTCEYDWLPAIYSADSRRVDATVLPISPHRASGASRTTADDNADALQQQQQQQPPRGGLRLGVTAAALERLASSDPEDVQQRAWQEAAVAAAAGPHGGGGGGGGGFDLDWLYRAVKPSGAEPQWMADPPELRPRLRPYQRRAVAWMLRREQVVLEREQNDEDTTAAATGFNSGKGGAEQRGEAAQVQPPQGREAMDWDAAVAVAAARGPASADVQEGGDLRAAAPPLHPLWRRLRTLPGSAAEAVYVNPYTGALAAVPFPAPQPVRGGILADEMGLGKTVELLALITANRFGPKSQPGMAPLVAAGQALDPAAAAAAAAGGRAKNRKDWALFPGGGAIVKWLKCERDEPLLDSAVYGCRSMWGRRYNGGGVGGTVQPTSPAAAVAAARQRLPERVDCPCGVRADDPHDPDVEEYEGLWILCEGCNAWMHGACVGVKRSPQRSAAWVCSRCLRARALAPVSEPCGATLIVVPSAILQQWYDEIRRHVHPGALRVVVYGGQTQPGVSGSGALICSGTFTPGRVGGTAVTCGTAAAPGGLRGPADRGVDGDGNFSVVEADVAESMVGRWVVVSAAQLAAADVVLTTYDVLKRDVARQPDPEGQERSLRHGKRYEVVPTPLTRLRWWRVVLDEAQMVESSTAKAAEMALKLDTVHRWCVTGTPISRGLEDVYGLLAFLGVRPWTERRWWSRCVQRPAEACDPEGRRLLLHLLRPSRAVGDCAAGSGGGGGGGGDGGLMWRSAKRDVESELGLPPQSTHLRHLRLNAVELHFYNRRHQDCATKARAVLPPRVVAAMESGRLLGYGTEEQQDQQQDQMTEATAAEADVGEGDQPGRRVVEEQREAGRRPLAPGASEPATGSSQTQQQLHLQGQLGSQQGPEQGDHHPLCGAPPPVLTTPRGVDDPLRELHDIQRQRWELWRRRGAEEEAAAAAAAGEGGGGQGTTVNAGGVEEGGEEHGRGGGGGGGGVRAGSPPRLEGPRKALEAMASSLDRPLAPHEARKLLGPLLKLRQACCHPQAGAVCRGGLSVGAGGIRTLTVPGQPHHPHSHGGHHNGPMTMNDILAVLVTRAKLEAEEAQRQLIAAINGLSALLIIQNDVVEAIATYRTALRIMEDNRPDIDTDPLQRLHTLHNLAQMMAIAASASAPAALAAVPRTLRDHTLAEDAAAIRSRYLEQRTQRLVSQEAEYKELVSASSPFHGASGWYLAAIDLLVAAGHGPSAVALIGEKLLEGDTYRQKTEVNASSLALRLTSLLGLKVLLNDILDSLEEHRAAAMTALEDLGARTRLSQPPPELVELAGQCGRCRGGPVRALVCEHCRLDERFIQWQVRLFALYSRALTAGATVTAEEAARRAQTAMVLRMLLALLRQHFRRGGEAGKVEEIIREGKAHVERLEAQRRLLVAARAASLAQRMLLYAHDELAMATARMRLAREGEPIGPHEGNLKLHPAAVPVKSVELTNDRILAEGDLRRTLGTLSDALVAKTVPPSTPYHQMRVTCPTCRTRVHIADIAYIDAGLHREEAEGCVCGGGPGGGPGGGGEGPWGAEAAVVVRGSFGTKIEAVVRRVKFVLGQDAAAKVLVFSGWVDLLELVAAALAANAVPYVVARGRGGMTAALAAFKDHPGEADGVGDEGDEGEVPPGADQDQDQRTVAAGHHGKRALTAREDGADDDIYEANRSAEAARSGGEEKGEGESGEGAAATTSSLLPVLGGGCGGEEGQEQLGAAKSPSGALVAARPLSASTPVKQVVQGKPRVLLLQLKQGGAGLNLTEAQHVVLVEPQLDPAAEAQAVGRVHRIGQCRPTHVHRFVVVHTVEEQVYKLATARARGMDLSSAVPGGGGGVGGGHHHHGVRGGGAGGGDGSEHLTFLPGPPLQPAPPTARG</sequence>
<dbReference type="InterPro" id="IPR011011">
    <property type="entry name" value="Znf_FYVE_PHD"/>
</dbReference>
<feature type="compositionally biased region" description="Pro residues" evidence="5">
    <location>
        <begin position="1938"/>
        <end position="1951"/>
    </location>
</feature>
<dbReference type="Gene3D" id="3.30.40.10">
    <property type="entry name" value="Zinc/RING finger domain, C3HC4 (zinc finger)"/>
    <property type="match status" value="1"/>
</dbReference>
<dbReference type="Gene3D" id="3.40.50.300">
    <property type="entry name" value="P-loop containing nucleotide triphosphate hydrolases"/>
    <property type="match status" value="1"/>
</dbReference>
<keyword evidence="2" id="KW-0863">Zinc-finger</keyword>
<dbReference type="Pfam" id="PF00271">
    <property type="entry name" value="Helicase_C"/>
    <property type="match status" value="1"/>
</dbReference>
<dbReference type="InterPro" id="IPR048686">
    <property type="entry name" value="SHPRH_helical_1st"/>
</dbReference>
<feature type="region of interest" description="Disordered" evidence="5">
    <location>
        <begin position="235"/>
        <end position="267"/>
    </location>
</feature>
<dbReference type="GeneID" id="9620132"/>
<dbReference type="Proteomes" id="UP000001058">
    <property type="component" value="Unassembled WGS sequence"/>
</dbReference>
<dbReference type="SMART" id="SM00487">
    <property type="entry name" value="DEXDc"/>
    <property type="match status" value="1"/>
</dbReference>
<feature type="region of interest" description="Disordered" evidence="5">
    <location>
        <begin position="1001"/>
        <end position="1052"/>
    </location>
</feature>
<name>D8TLM1_VOLCA</name>
<dbReference type="InParanoid" id="D8TLM1"/>
<keyword evidence="9" id="KW-1185">Reference proteome</keyword>